<evidence type="ECO:0000259" key="14">
    <source>
        <dbReference type="Pfam" id="PF07715"/>
    </source>
</evidence>
<keyword evidence="6" id="KW-0406">Ion transport</keyword>
<evidence type="ECO:0000256" key="3">
    <source>
        <dbReference type="ARBA" id="ARBA00022452"/>
    </source>
</evidence>
<name>A0A1I3Q4I1_9FLAO</name>
<feature type="signal peptide" evidence="12">
    <location>
        <begin position="1"/>
        <end position="19"/>
    </location>
</feature>
<organism evidence="15 16">
    <name type="scientific">Myroides guanonis</name>
    <dbReference type="NCBI Taxonomy" id="1150112"/>
    <lineage>
        <taxon>Bacteria</taxon>
        <taxon>Pseudomonadati</taxon>
        <taxon>Bacteroidota</taxon>
        <taxon>Flavobacteriia</taxon>
        <taxon>Flavobacteriales</taxon>
        <taxon>Flavobacteriaceae</taxon>
        <taxon>Myroides</taxon>
    </lineage>
</organism>
<dbReference type="InterPro" id="IPR036942">
    <property type="entry name" value="Beta-barrel_TonB_sf"/>
</dbReference>
<protein>
    <submittedName>
        <fullName evidence="15">Iron complex outermembrane recepter protein</fullName>
    </submittedName>
</protein>
<gene>
    <name evidence="15" type="ORF">SAMN04487893_10552</name>
</gene>
<feature type="domain" description="TonB-dependent receptor-like beta-barrel" evidence="13">
    <location>
        <begin position="220"/>
        <end position="597"/>
    </location>
</feature>
<proteinExistence type="inferred from homology"/>
<dbReference type="EMBL" id="FORU01000005">
    <property type="protein sequence ID" value="SFJ28778.1"/>
    <property type="molecule type" value="Genomic_DNA"/>
</dbReference>
<evidence type="ECO:0000256" key="2">
    <source>
        <dbReference type="ARBA" id="ARBA00022448"/>
    </source>
</evidence>
<evidence type="ECO:0000259" key="13">
    <source>
        <dbReference type="Pfam" id="PF00593"/>
    </source>
</evidence>
<keyword evidence="8 10" id="KW-0472">Membrane</keyword>
<dbReference type="Gene3D" id="2.40.170.20">
    <property type="entry name" value="TonB-dependent receptor, beta-barrel domain"/>
    <property type="match status" value="1"/>
</dbReference>
<keyword evidence="7 11" id="KW-0798">TonB box</keyword>
<accession>A0A1I3Q4I1</accession>
<dbReference type="PROSITE" id="PS52016">
    <property type="entry name" value="TONB_DEPENDENT_REC_3"/>
    <property type="match status" value="1"/>
</dbReference>
<dbReference type="Proteomes" id="UP000243887">
    <property type="component" value="Unassembled WGS sequence"/>
</dbReference>
<feature type="domain" description="TonB-dependent receptor plug" evidence="14">
    <location>
        <begin position="54"/>
        <end position="154"/>
    </location>
</feature>
<reference evidence="16" key="1">
    <citation type="submission" date="2016-10" db="EMBL/GenBank/DDBJ databases">
        <authorList>
            <person name="Varghese N."/>
            <person name="Submissions S."/>
        </authorList>
    </citation>
    <scope>NUCLEOTIDE SEQUENCE [LARGE SCALE GENOMIC DNA]</scope>
    <source>
        <strain evidence="16">DSM 26542</strain>
    </source>
</reference>
<dbReference type="Pfam" id="PF07715">
    <property type="entry name" value="Plug"/>
    <property type="match status" value="1"/>
</dbReference>
<keyword evidence="4 10" id="KW-0812">Transmembrane</keyword>
<evidence type="ECO:0000256" key="11">
    <source>
        <dbReference type="RuleBase" id="RU003357"/>
    </source>
</evidence>
<evidence type="ECO:0000313" key="16">
    <source>
        <dbReference type="Proteomes" id="UP000243887"/>
    </source>
</evidence>
<keyword evidence="5 12" id="KW-0732">Signal</keyword>
<dbReference type="STRING" id="1150112.SAMN04487893_10552"/>
<keyword evidence="2 10" id="KW-0813">Transport</keyword>
<dbReference type="AlphaFoldDB" id="A0A1I3Q4I1"/>
<keyword evidence="16" id="KW-1185">Reference proteome</keyword>
<evidence type="ECO:0000256" key="1">
    <source>
        <dbReference type="ARBA" id="ARBA00004571"/>
    </source>
</evidence>
<dbReference type="InterPro" id="IPR037066">
    <property type="entry name" value="Plug_dom_sf"/>
</dbReference>
<evidence type="ECO:0000256" key="9">
    <source>
        <dbReference type="ARBA" id="ARBA00023237"/>
    </source>
</evidence>
<keyword evidence="3 10" id="KW-1134">Transmembrane beta strand</keyword>
<evidence type="ECO:0000256" key="4">
    <source>
        <dbReference type="ARBA" id="ARBA00022692"/>
    </source>
</evidence>
<evidence type="ECO:0000256" key="8">
    <source>
        <dbReference type="ARBA" id="ARBA00023136"/>
    </source>
</evidence>
<dbReference type="OrthoDB" id="9758472at2"/>
<keyword evidence="9 10" id="KW-0998">Cell outer membrane</keyword>
<evidence type="ECO:0000256" key="10">
    <source>
        <dbReference type="PROSITE-ProRule" id="PRU01360"/>
    </source>
</evidence>
<dbReference type="Pfam" id="PF00593">
    <property type="entry name" value="TonB_dep_Rec_b-barrel"/>
    <property type="match status" value="1"/>
</dbReference>
<dbReference type="InterPro" id="IPR012910">
    <property type="entry name" value="Plug_dom"/>
</dbReference>
<dbReference type="GO" id="GO:0015889">
    <property type="term" value="P:cobalamin transport"/>
    <property type="evidence" value="ECO:0007669"/>
    <property type="project" value="TreeGrafter"/>
</dbReference>
<dbReference type="PANTHER" id="PTHR30069">
    <property type="entry name" value="TONB-DEPENDENT OUTER MEMBRANE RECEPTOR"/>
    <property type="match status" value="1"/>
</dbReference>
<comment type="similarity">
    <text evidence="10 11">Belongs to the TonB-dependent receptor family.</text>
</comment>
<evidence type="ECO:0000256" key="5">
    <source>
        <dbReference type="ARBA" id="ARBA00022729"/>
    </source>
</evidence>
<comment type="subcellular location">
    <subcellularLocation>
        <location evidence="1 10">Cell outer membrane</location>
        <topology evidence="1 10">Multi-pass membrane protein</topology>
    </subcellularLocation>
</comment>
<dbReference type="GO" id="GO:0006811">
    <property type="term" value="P:monoatomic ion transport"/>
    <property type="evidence" value="ECO:0007669"/>
    <property type="project" value="UniProtKB-KW"/>
</dbReference>
<dbReference type="Gene3D" id="2.170.130.10">
    <property type="entry name" value="TonB-dependent receptor, plug domain"/>
    <property type="match status" value="1"/>
</dbReference>
<evidence type="ECO:0000313" key="15">
    <source>
        <dbReference type="EMBL" id="SFJ28778.1"/>
    </source>
</evidence>
<dbReference type="InterPro" id="IPR039426">
    <property type="entry name" value="TonB-dep_rcpt-like"/>
</dbReference>
<dbReference type="InterPro" id="IPR000531">
    <property type="entry name" value="Beta-barrel_TonB"/>
</dbReference>
<dbReference type="RefSeq" id="WP_090678541.1">
    <property type="nucleotide sequence ID" value="NZ_FORU01000005.1"/>
</dbReference>
<dbReference type="GO" id="GO:0009279">
    <property type="term" value="C:cell outer membrane"/>
    <property type="evidence" value="ECO:0007669"/>
    <property type="project" value="UniProtKB-SubCell"/>
</dbReference>
<dbReference type="SUPFAM" id="SSF56935">
    <property type="entry name" value="Porins"/>
    <property type="match status" value="1"/>
</dbReference>
<dbReference type="PANTHER" id="PTHR30069:SF53">
    <property type="entry name" value="COLICIN I RECEPTOR-RELATED"/>
    <property type="match status" value="1"/>
</dbReference>
<feature type="chain" id="PRO_5017293203" evidence="12">
    <location>
        <begin position="20"/>
        <end position="624"/>
    </location>
</feature>
<evidence type="ECO:0000256" key="7">
    <source>
        <dbReference type="ARBA" id="ARBA00023077"/>
    </source>
</evidence>
<evidence type="ECO:0000256" key="12">
    <source>
        <dbReference type="SAM" id="SignalP"/>
    </source>
</evidence>
<sequence>MKTYLYIVVSVFCSFFSFAQQNDSLQVNKDAAISEILIYETRLQLSSSLKNRNLQILDKEQIKQLPVRSINELLTYVSGVDIRQRGPFGAQADVSIDGGSFEQNLVLLNGQKISDPQTGHNSLMIPVPIEAIERIEIVRGPSARLYGVNSLTGVVNIVTTNPKRDGAFAKLYAGTNFENDEEGNRELYNGRGIELGGTLVKEKHNHMLFGSHESGSGYRYNTAFHNNRLFYQGNLNPNDRNSMMLLGGWSRNSFGANGFYASPGDKESKEIVNTYLLSMSGNHLVSDRFSLAPSVIYRYNHDDYRYYRNRLDVARSQHYSHALTSNLKGSYNMDFGTISAGAEMRYEDINSSNIGNHSRTNYGMYAELKSTLLNLLDYNIGAYVNYNTAYGWQVFPGLDLSYDFDNHWKMVFSAGSSQRIPSFTDLYLEQKPGNMGNPIVEPEQSYQVELGSKYQSDNFQANAFIFYRDIADFIDWVRVTSNEPWQPHNSKLNETIGVNASAKYMIKGVNNTWTLGSSYTYLSPKIKGNDGFNFSKYAVESLRHQWVSTVNYRHHDFSALVAARYNERLTYKSYWITDVRLSYDFKKYQVFMDAQNIFDASYVEAGAVPMPGRWLTLGIQFNGL</sequence>
<evidence type="ECO:0000256" key="6">
    <source>
        <dbReference type="ARBA" id="ARBA00023065"/>
    </source>
</evidence>